<dbReference type="EMBL" id="BAABKQ010000001">
    <property type="protein sequence ID" value="GAA4814656.1"/>
    <property type="molecule type" value="Genomic_DNA"/>
</dbReference>
<dbReference type="Gene3D" id="2.60.40.1240">
    <property type="match status" value="1"/>
</dbReference>
<dbReference type="Pfam" id="PF11611">
    <property type="entry name" value="DUF4352"/>
    <property type="match status" value="1"/>
</dbReference>
<dbReference type="Proteomes" id="UP001500839">
    <property type="component" value="Unassembled WGS sequence"/>
</dbReference>
<evidence type="ECO:0000256" key="1">
    <source>
        <dbReference type="ARBA" id="ARBA00022729"/>
    </source>
</evidence>
<keyword evidence="3" id="KW-0472">Membrane</keyword>
<keyword evidence="3" id="KW-0812">Transmembrane</keyword>
<feature type="transmembrane region" description="Helical" evidence="3">
    <location>
        <begin position="46"/>
        <end position="67"/>
    </location>
</feature>
<accession>A0ABP9CMU0</accession>
<evidence type="ECO:0000313" key="5">
    <source>
        <dbReference type="EMBL" id="GAA4814656.1"/>
    </source>
</evidence>
<evidence type="ECO:0000256" key="2">
    <source>
        <dbReference type="SAM" id="MobiDB-lite"/>
    </source>
</evidence>
<evidence type="ECO:0000259" key="4">
    <source>
        <dbReference type="Pfam" id="PF11611"/>
    </source>
</evidence>
<feature type="region of interest" description="Disordered" evidence="2">
    <location>
        <begin position="93"/>
        <end position="128"/>
    </location>
</feature>
<sequence>MITAVVGFIFACIPGALIVGWILLPIAFILGIVGLFLAGKRKGTSIAAVIIAIVGIVVGFVVFATVVTNAVDDAFGGSGDVSVSTPGETADVAAADAGAPGSTSDSGASSADQGTRGNPYPLGSTISDGDWQVTVNSVTLDGGGAVAAENLFNDAAPAGSQYLLANVTVTYTGTDPQGKTPFTTIAYVTAEGNTVNSFDNMVVTPDSLDTYSPLFEGASTTGNLVFTVPSASAGNGTLAVQATPFGDKVFVAVN</sequence>
<reference evidence="6" key="1">
    <citation type="journal article" date="2019" name="Int. J. Syst. Evol. Microbiol.">
        <title>The Global Catalogue of Microorganisms (GCM) 10K type strain sequencing project: providing services to taxonomists for standard genome sequencing and annotation.</title>
        <authorList>
            <consortium name="The Broad Institute Genomics Platform"/>
            <consortium name="The Broad Institute Genome Sequencing Center for Infectious Disease"/>
            <person name="Wu L."/>
            <person name="Ma J."/>
        </authorList>
    </citation>
    <scope>NUCLEOTIDE SEQUENCE [LARGE SCALE GENOMIC DNA]</scope>
    <source>
        <strain evidence="6">JCM 18542</strain>
    </source>
</reference>
<proteinExistence type="predicted"/>
<feature type="domain" description="DUF4352" evidence="4">
    <location>
        <begin position="120"/>
        <end position="248"/>
    </location>
</feature>
<feature type="compositionally biased region" description="Low complexity" evidence="2">
    <location>
        <begin position="93"/>
        <end position="114"/>
    </location>
</feature>
<organism evidence="5 6">
    <name type="scientific">Tomitella cavernea</name>
    <dbReference type="NCBI Taxonomy" id="1387982"/>
    <lineage>
        <taxon>Bacteria</taxon>
        <taxon>Bacillati</taxon>
        <taxon>Actinomycetota</taxon>
        <taxon>Actinomycetes</taxon>
        <taxon>Mycobacteriales</taxon>
        <taxon>Tomitella</taxon>
    </lineage>
</organism>
<protein>
    <recommendedName>
        <fullName evidence="4">DUF4352 domain-containing protein</fullName>
    </recommendedName>
</protein>
<evidence type="ECO:0000313" key="6">
    <source>
        <dbReference type="Proteomes" id="UP001500839"/>
    </source>
</evidence>
<name>A0ABP9CMU0_9ACTN</name>
<keyword evidence="3" id="KW-1133">Transmembrane helix</keyword>
<dbReference type="InterPro" id="IPR029051">
    <property type="entry name" value="DUF4352"/>
</dbReference>
<dbReference type="InterPro" id="IPR029050">
    <property type="entry name" value="Immunoprotect_excell_Ig-like"/>
</dbReference>
<keyword evidence="1" id="KW-0732">Signal</keyword>
<gene>
    <name evidence="5" type="ORF">GCM10023353_20020</name>
</gene>
<feature type="transmembrane region" description="Helical" evidence="3">
    <location>
        <begin position="6"/>
        <end position="39"/>
    </location>
</feature>
<comment type="caution">
    <text evidence="5">The sequence shown here is derived from an EMBL/GenBank/DDBJ whole genome shotgun (WGS) entry which is preliminary data.</text>
</comment>
<evidence type="ECO:0000256" key="3">
    <source>
        <dbReference type="SAM" id="Phobius"/>
    </source>
</evidence>
<keyword evidence="6" id="KW-1185">Reference proteome</keyword>